<dbReference type="InterPro" id="IPR041354">
    <property type="entry name" value="4PPT_N"/>
</dbReference>
<comment type="cofactor">
    <cofactor evidence="3">
        <name>Mg(2+)</name>
        <dbReference type="ChEBI" id="CHEBI:18420"/>
    </cofactor>
</comment>
<feature type="binding site" evidence="3">
    <location>
        <position position="109"/>
    </location>
    <ligand>
        <name>Mg(2+)</name>
        <dbReference type="ChEBI" id="CHEBI:18420"/>
    </ligand>
</feature>
<dbReference type="PANTHER" id="PTHR38096:SF1">
    <property type="entry name" value="ENTEROBACTIN SYNTHASE COMPONENT D"/>
    <property type="match status" value="1"/>
</dbReference>
<feature type="binding site" evidence="3">
    <location>
        <position position="108"/>
    </location>
    <ligand>
        <name>Mg(2+)</name>
        <dbReference type="ChEBI" id="CHEBI:18420"/>
    </ligand>
</feature>
<evidence type="ECO:0000256" key="2">
    <source>
        <dbReference type="PIRSR" id="PIRSR603542-1"/>
    </source>
</evidence>
<dbReference type="Gene3D" id="3.90.470.20">
    <property type="entry name" value="4'-phosphopantetheinyl transferase domain"/>
    <property type="match status" value="1"/>
</dbReference>
<keyword evidence="1 6" id="KW-0808">Transferase</keyword>
<dbReference type="PANTHER" id="PTHR38096">
    <property type="entry name" value="ENTEROBACTIN SYNTHASE COMPONENT D"/>
    <property type="match status" value="1"/>
</dbReference>
<protein>
    <submittedName>
        <fullName evidence="6">4'-phosphopantetheinyl transferase</fullName>
    </submittedName>
</protein>
<evidence type="ECO:0000256" key="3">
    <source>
        <dbReference type="PIRSR" id="PIRSR603542-2"/>
    </source>
</evidence>
<feature type="binding site" evidence="2">
    <location>
        <position position="49"/>
    </location>
    <ligand>
        <name>CoA</name>
        <dbReference type="ChEBI" id="CHEBI:57287"/>
    </ligand>
</feature>
<reference evidence="6 7" key="1">
    <citation type="submission" date="2017-11" db="EMBL/GenBank/DDBJ databases">
        <title>Draft genome of actinobacteria isolated from guarana (Paullinia cupana (Mart.) Ducke.</title>
        <authorList>
            <person name="Siqueira K.A."/>
            <person name="Liotti R.G."/>
            <person name="Mendes T.A.O."/>
            <person name="Soares M.A."/>
        </authorList>
    </citation>
    <scope>NUCLEOTIDE SEQUENCE [LARGE SCALE GENOMIC DNA]</scope>
    <source>
        <strain evidence="6 7">193</strain>
    </source>
</reference>
<keyword evidence="3" id="KW-0479">Metal-binding</keyword>
<feature type="domain" description="4'-phosphopantetheinyl transferase" evidence="4">
    <location>
        <begin position="103"/>
        <end position="187"/>
    </location>
</feature>
<accession>A0A3M0HVS9</accession>
<evidence type="ECO:0000256" key="1">
    <source>
        <dbReference type="ARBA" id="ARBA00022679"/>
    </source>
</evidence>
<feature type="binding site" evidence="2">
    <location>
        <position position="152"/>
    </location>
    <ligand>
        <name>CoA</name>
        <dbReference type="ChEBI" id="CHEBI:57287"/>
    </ligand>
</feature>
<feature type="binding site" evidence="2">
    <location>
        <position position="107"/>
    </location>
    <ligand>
        <name>CoA</name>
        <dbReference type="ChEBI" id="CHEBI:57287"/>
    </ligand>
</feature>
<dbReference type="InterPro" id="IPR037143">
    <property type="entry name" value="4-PPantetheinyl_Trfase_dom_sf"/>
</dbReference>
<dbReference type="GO" id="GO:0009366">
    <property type="term" value="C:enterobactin synthetase complex"/>
    <property type="evidence" value="ECO:0007669"/>
    <property type="project" value="InterPro"/>
</dbReference>
<dbReference type="GO" id="GO:0008897">
    <property type="term" value="F:holo-[acyl-carrier-protein] synthase activity"/>
    <property type="evidence" value="ECO:0007669"/>
    <property type="project" value="InterPro"/>
</dbReference>
<feature type="binding site" evidence="2">
    <location>
        <position position="156"/>
    </location>
    <ligand>
        <name>CoA</name>
        <dbReference type="ChEBI" id="CHEBI:57287"/>
    </ligand>
</feature>
<feature type="domain" description="4'-phosphopantetheinyl transferase N-terminal" evidence="5">
    <location>
        <begin position="29"/>
        <end position="96"/>
    </location>
</feature>
<dbReference type="AlphaFoldDB" id="A0A3M0HVS9"/>
<dbReference type="SUPFAM" id="SSF56214">
    <property type="entry name" value="4'-phosphopantetheinyl transferase"/>
    <property type="match status" value="1"/>
</dbReference>
<dbReference type="GO" id="GO:0000287">
    <property type="term" value="F:magnesium ion binding"/>
    <property type="evidence" value="ECO:0007669"/>
    <property type="project" value="InterPro"/>
</dbReference>
<dbReference type="InterPro" id="IPR008278">
    <property type="entry name" value="4-PPantetheinyl_Trfase_dom"/>
</dbReference>
<dbReference type="PRINTS" id="PR01399">
    <property type="entry name" value="ENTSNTHTASED"/>
</dbReference>
<feature type="binding site" evidence="2">
    <location>
        <position position="166"/>
    </location>
    <ligand>
        <name>CoA</name>
        <dbReference type="ChEBI" id="CHEBI:57287"/>
    </ligand>
</feature>
<dbReference type="InterPro" id="IPR003542">
    <property type="entry name" value="Enbac_synth_compD-like"/>
</dbReference>
<evidence type="ECO:0000313" key="7">
    <source>
        <dbReference type="Proteomes" id="UP000270471"/>
    </source>
</evidence>
<dbReference type="GO" id="GO:0005886">
    <property type="term" value="C:plasma membrane"/>
    <property type="evidence" value="ECO:0007669"/>
    <property type="project" value="TreeGrafter"/>
</dbReference>
<dbReference type="Pfam" id="PF01648">
    <property type="entry name" value="ACPS"/>
    <property type="match status" value="1"/>
</dbReference>
<proteinExistence type="predicted"/>
<comment type="caution">
    <text evidence="6">The sequence shown here is derived from an EMBL/GenBank/DDBJ whole genome shotgun (WGS) entry which is preliminary data.</text>
</comment>
<evidence type="ECO:0000259" key="5">
    <source>
        <dbReference type="Pfam" id="PF17837"/>
    </source>
</evidence>
<dbReference type="OrthoDB" id="8210607at2"/>
<evidence type="ECO:0000259" key="4">
    <source>
        <dbReference type="Pfam" id="PF01648"/>
    </source>
</evidence>
<organism evidence="6 7">
    <name type="scientific">Streptomyces shenzhenensis</name>
    <dbReference type="NCBI Taxonomy" id="943815"/>
    <lineage>
        <taxon>Bacteria</taxon>
        <taxon>Bacillati</taxon>
        <taxon>Actinomycetota</taxon>
        <taxon>Actinomycetes</taxon>
        <taxon>Kitasatosporales</taxon>
        <taxon>Streptomycetaceae</taxon>
        <taxon>Streptomyces</taxon>
    </lineage>
</organism>
<sequence length="226" mass="24599">MIEELLPDSVVAVDTQGDDRIEEAPLYPEEEALMARAVAKRRREFSAVRACARRAMEKLGVPAQPIVSGERGAPRWPAGLVGSMTHCDGYCAAALARATDLASLGIDAEPHGPLPDGVLGSVSLPQERRRLSELASVRPGVHWDRLLFSAKESVYKAWFPLTRRWLDFGEADIEIVPEPGDDPSGAFHATLLVPGPLVNDRRVTIFDGRWAVRHGLVATSVTIPHA</sequence>
<dbReference type="EMBL" id="PENI01000053">
    <property type="protein sequence ID" value="RMB79802.1"/>
    <property type="molecule type" value="Genomic_DNA"/>
</dbReference>
<dbReference type="Pfam" id="PF17837">
    <property type="entry name" value="4PPT_N"/>
    <property type="match status" value="1"/>
</dbReference>
<feature type="binding site" evidence="2">
    <location>
        <begin position="85"/>
        <end position="86"/>
    </location>
    <ligand>
        <name>CoA</name>
        <dbReference type="ChEBI" id="CHEBI:57287"/>
    </ligand>
</feature>
<evidence type="ECO:0000313" key="6">
    <source>
        <dbReference type="EMBL" id="RMB79802.1"/>
    </source>
</evidence>
<name>A0A3M0HVS9_9ACTN</name>
<gene>
    <name evidence="6" type="ORF">CTZ28_43640</name>
</gene>
<keyword evidence="7" id="KW-1185">Reference proteome</keyword>
<feature type="binding site" evidence="3">
    <location>
        <position position="107"/>
    </location>
    <ligand>
        <name>Mg(2+)</name>
        <dbReference type="ChEBI" id="CHEBI:18420"/>
    </ligand>
</feature>
<keyword evidence="3" id="KW-0460">Magnesium</keyword>
<dbReference type="GO" id="GO:0009239">
    <property type="term" value="P:enterobactin biosynthetic process"/>
    <property type="evidence" value="ECO:0007669"/>
    <property type="project" value="InterPro"/>
</dbReference>
<dbReference type="Proteomes" id="UP000270471">
    <property type="component" value="Unassembled WGS sequence"/>
</dbReference>
<feature type="binding site" evidence="2">
    <location>
        <position position="41"/>
    </location>
    <ligand>
        <name>CoA</name>
        <dbReference type="ChEBI" id="CHEBI:57287"/>
    </ligand>
</feature>
<dbReference type="RefSeq" id="WP_121895361.1">
    <property type="nucleotide sequence ID" value="NZ_PENI01000053.1"/>
</dbReference>